<evidence type="ECO:0000313" key="2">
    <source>
        <dbReference type="EMBL" id="SFK77482.1"/>
    </source>
</evidence>
<dbReference type="EMBL" id="FOSN01000019">
    <property type="protein sequence ID" value="SFK77482.1"/>
    <property type="molecule type" value="Genomic_DNA"/>
</dbReference>
<dbReference type="Proteomes" id="UP000198755">
    <property type="component" value="Unassembled WGS sequence"/>
</dbReference>
<proteinExistence type="predicted"/>
<organism evidence="2 3">
    <name type="scientific">Methylocapsa palsarum</name>
    <dbReference type="NCBI Taxonomy" id="1612308"/>
    <lineage>
        <taxon>Bacteria</taxon>
        <taxon>Pseudomonadati</taxon>
        <taxon>Pseudomonadota</taxon>
        <taxon>Alphaproteobacteria</taxon>
        <taxon>Hyphomicrobiales</taxon>
        <taxon>Beijerinckiaceae</taxon>
        <taxon>Methylocapsa</taxon>
    </lineage>
</organism>
<keyword evidence="3" id="KW-1185">Reference proteome</keyword>
<evidence type="ECO:0000313" key="3">
    <source>
        <dbReference type="Proteomes" id="UP000198755"/>
    </source>
</evidence>
<evidence type="ECO:0000256" key="1">
    <source>
        <dbReference type="SAM" id="MobiDB-lite"/>
    </source>
</evidence>
<dbReference type="STRING" id="1612308.SAMN05444581_11939"/>
<accession>A0A1I4C8P3</accession>
<dbReference type="RefSeq" id="WP_091685805.1">
    <property type="nucleotide sequence ID" value="NZ_FOSN01000019.1"/>
</dbReference>
<feature type="region of interest" description="Disordered" evidence="1">
    <location>
        <begin position="146"/>
        <end position="169"/>
    </location>
</feature>
<sequence length="273" mass="28638">MNKDISVLVCGLSEIASAIARRLFSEDCAVAIHQSAPPRTLRRRMAFADAWFDGVATLDGVEARRADVNGEFILGLSTRQFMPLLTQPFVDVTGRWPWDVIVSVQAEEDLSFENIGGLANLTLGLGPNYAAGVNCDAVIETQGPDPGAIVRSGRAPARHRRADDEGSSGRGVIAPASGVFAATKLIGAVVEAGEALGAIGETIVIAPVAGRIRGIVRKGQAVVKGALIAEISATPGARVAGITKRNRLISRGVAFAIEMEAGGWEPVLFDSRT</sequence>
<protein>
    <submittedName>
        <fullName evidence="2">Xanthine dehydrogenase accessory factor</fullName>
    </submittedName>
</protein>
<dbReference type="AlphaFoldDB" id="A0A1I4C8P3"/>
<gene>
    <name evidence="2" type="ORF">SAMN05444581_11939</name>
</gene>
<name>A0A1I4C8P3_9HYPH</name>
<dbReference type="OrthoDB" id="9815497at2"/>
<reference evidence="2 3" key="1">
    <citation type="submission" date="2016-10" db="EMBL/GenBank/DDBJ databases">
        <authorList>
            <person name="de Groot N.N."/>
        </authorList>
    </citation>
    <scope>NUCLEOTIDE SEQUENCE [LARGE SCALE GENOMIC DNA]</scope>
    <source>
        <strain evidence="2 3">NE2</strain>
    </source>
</reference>